<evidence type="ECO:0000256" key="5">
    <source>
        <dbReference type="SAM" id="MobiDB-lite"/>
    </source>
</evidence>
<dbReference type="EMBL" id="BQNB010012488">
    <property type="protein sequence ID" value="GJT04167.1"/>
    <property type="molecule type" value="Genomic_DNA"/>
</dbReference>
<feature type="region of interest" description="Disordered" evidence="5">
    <location>
        <begin position="183"/>
        <end position="218"/>
    </location>
</feature>
<feature type="compositionally biased region" description="Acidic residues" evidence="5">
    <location>
        <begin position="276"/>
        <end position="292"/>
    </location>
</feature>
<proteinExistence type="inferred from homology"/>
<keyword evidence="2" id="KW-0436">Ligase</keyword>
<dbReference type="PANTHER" id="PTHR11136:SF16">
    <property type="entry name" value="FOLYLPOLYGLUTAMATE SYNTHASE"/>
    <property type="match status" value="1"/>
</dbReference>
<evidence type="ECO:0000256" key="4">
    <source>
        <dbReference type="ARBA" id="ARBA00022840"/>
    </source>
</evidence>
<dbReference type="SUPFAM" id="SSF53623">
    <property type="entry name" value="MurD-like peptide ligases, catalytic domain"/>
    <property type="match status" value="1"/>
</dbReference>
<dbReference type="InterPro" id="IPR036565">
    <property type="entry name" value="Mur-like_cat_sf"/>
</dbReference>
<accession>A0ABQ5ARK4</accession>
<dbReference type="InterPro" id="IPR001645">
    <property type="entry name" value="Folylpolyglutamate_synth"/>
</dbReference>
<evidence type="ECO:0000313" key="7">
    <source>
        <dbReference type="Proteomes" id="UP001151760"/>
    </source>
</evidence>
<evidence type="ECO:0000256" key="2">
    <source>
        <dbReference type="ARBA" id="ARBA00022598"/>
    </source>
</evidence>
<evidence type="ECO:0000256" key="3">
    <source>
        <dbReference type="ARBA" id="ARBA00022741"/>
    </source>
</evidence>
<dbReference type="Proteomes" id="UP001151760">
    <property type="component" value="Unassembled WGS sequence"/>
</dbReference>
<reference evidence="6" key="1">
    <citation type="journal article" date="2022" name="Int. J. Mol. Sci.">
        <title>Draft Genome of Tanacetum Coccineum: Genomic Comparison of Closely Related Tanacetum-Family Plants.</title>
        <authorList>
            <person name="Yamashiro T."/>
            <person name="Shiraishi A."/>
            <person name="Nakayama K."/>
            <person name="Satake H."/>
        </authorList>
    </citation>
    <scope>NUCLEOTIDE SEQUENCE</scope>
</reference>
<dbReference type="Gene3D" id="3.40.1190.10">
    <property type="entry name" value="Mur-like, catalytic domain"/>
    <property type="match status" value="1"/>
</dbReference>
<keyword evidence="7" id="KW-1185">Reference proteome</keyword>
<keyword evidence="3" id="KW-0547">Nucleotide-binding</keyword>
<comment type="similarity">
    <text evidence="1">Belongs to the folylpolyglutamate synthase family.</text>
</comment>
<sequence>MNPHPSMEPTYFKANTVIEVGLGGRIDATNVTPIVCGITPLGYDHTEILGNTLEAIAGQKAGIFKKGVPAFTVSQPHEALQVLKDKASQLDVSSNSITAKSLHCIAGRFYNIIQITLLHVRLQVASQLDGNLLNGLHLGLAGEINIPSDLVYYMDGAHSPESMEVCANWFSLAIKEDDRQRCSSNHKLDDSRPSNDSRKDSEQRTCPARFKGHREGDMVQESVNVQEGGVVAQESVDVQKEGIVGQESVDIQEEGGVAPESVDVQEEGVVAQESVEVQEEGESSSEDDEELV</sequence>
<feature type="region of interest" description="Disordered" evidence="5">
    <location>
        <begin position="248"/>
        <end position="292"/>
    </location>
</feature>
<reference evidence="6" key="2">
    <citation type="submission" date="2022-01" db="EMBL/GenBank/DDBJ databases">
        <authorList>
            <person name="Yamashiro T."/>
            <person name="Shiraishi A."/>
            <person name="Satake H."/>
            <person name="Nakayama K."/>
        </authorList>
    </citation>
    <scope>NUCLEOTIDE SEQUENCE</scope>
</reference>
<name>A0ABQ5ARK4_9ASTR</name>
<organism evidence="6 7">
    <name type="scientific">Tanacetum coccineum</name>
    <dbReference type="NCBI Taxonomy" id="301880"/>
    <lineage>
        <taxon>Eukaryota</taxon>
        <taxon>Viridiplantae</taxon>
        <taxon>Streptophyta</taxon>
        <taxon>Embryophyta</taxon>
        <taxon>Tracheophyta</taxon>
        <taxon>Spermatophyta</taxon>
        <taxon>Magnoliopsida</taxon>
        <taxon>eudicotyledons</taxon>
        <taxon>Gunneridae</taxon>
        <taxon>Pentapetalae</taxon>
        <taxon>asterids</taxon>
        <taxon>campanulids</taxon>
        <taxon>Asterales</taxon>
        <taxon>Asteraceae</taxon>
        <taxon>Asteroideae</taxon>
        <taxon>Anthemideae</taxon>
        <taxon>Anthemidinae</taxon>
        <taxon>Tanacetum</taxon>
    </lineage>
</organism>
<keyword evidence="4" id="KW-0067">ATP-binding</keyword>
<evidence type="ECO:0000313" key="6">
    <source>
        <dbReference type="EMBL" id="GJT04167.1"/>
    </source>
</evidence>
<protein>
    <submittedName>
        <fullName evidence="6">Folylpolyglutamate synthase-like protein isoform X2</fullName>
    </submittedName>
</protein>
<evidence type="ECO:0000256" key="1">
    <source>
        <dbReference type="ARBA" id="ARBA00008276"/>
    </source>
</evidence>
<gene>
    <name evidence="6" type="ORF">Tco_0838629</name>
</gene>
<comment type="caution">
    <text evidence="6">The sequence shown here is derived from an EMBL/GenBank/DDBJ whole genome shotgun (WGS) entry which is preliminary data.</text>
</comment>
<feature type="compositionally biased region" description="Basic and acidic residues" evidence="5">
    <location>
        <begin position="183"/>
        <end position="203"/>
    </location>
</feature>
<dbReference type="PANTHER" id="PTHR11136">
    <property type="entry name" value="FOLYLPOLYGLUTAMATE SYNTHASE-RELATED"/>
    <property type="match status" value="1"/>
</dbReference>